<reference evidence="1 2" key="1">
    <citation type="submission" date="2016-10" db="EMBL/GenBank/DDBJ databases">
        <authorList>
            <person name="de Groot N.N."/>
        </authorList>
    </citation>
    <scope>NUCLEOTIDE SEQUENCE [LARGE SCALE GENOMIC DNA]</scope>
    <source>
        <strain evidence="1 2">AR40</strain>
    </source>
</reference>
<organism evidence="1 2">
    <name type="scientific">Butyrivibrio fibrisolvens</name>
    <dbReference type="NCBI Taxonomy" id="831"/>
    <lineage>
        <taxon>Bacteria</taxon>
        <taxon>Bacillati</taxon>
        <taxon>Bacillota</taxon>
        <taxon>Clostridia</taxon>
        <taxon>Lachnospirales</taxon>
        <taxon>Lachnospiraceae</taxon>
        <taxon>Butyrivibrio</taxon>
    </lineage>
</organism>
<protein>
    <submittedName>
        <fullName evidence="1">Uncharacterized protein</fullName>
    </submittedName>
</protein>
<dbReference type="AlphaFoldDB" id="A0A1H9TK69"/>
<evidence type="ECO:0000313" key="1">
    <source>
        <dbReference type="EMBL" id="SER97690.1"/>
    </source>
</evidence>
<dbReference type="Proteomes" id="UP000182584">
    <property type="component" value="Unassembled WGS sequence"/>
</dbReference>
<name>A0A1H9TK69_BUTFI</name>
<accession>A0A1H9TK69</accession>
<dbReference type="EMBL" id="FOGJ01000015">
    <property type="protein sequence ID" value="SER97690.1"/>
    <property type="molecule type" value="Genomic_DNA"/>
</dbReference>
<sequence length="433" mass="47609">MKKFSAIALTATMILSLVGCSKKNFDGDYNADIDLSKIMASTIQSSLTFGEGSSQSFDGAYTAEVDIADYICDAIQSSIEDTLGSSDYEWTGTLVVPMQLELSDGEFTLSIDGQTTSDNFKTFISDNIEPYMVSVFENEISSEPSLSGMTLDEVLEAAGYSSIWETMGYESKEEFIEDYLNYFDASNFDEETSGEYETDGDTVTLKGVGADGSDGWSLTSEDDTLTGTLDLSEFDIDEDTEISFVRDDSVNMASVIQDAIASSQGSSDYEWTGTLIMPYQLELSEGEYSITVDAKTTLDNFETYINDNIESYIVSIIEKGLASNPDVEGMSLEEVLEAADYSSVWEAIGYESKEAYVEEYMANFSISDFEEKDSGEYEIDGDSITLKDVDAADKEGENWTLTYNEGNLEGSLNFSDLGVDEDADITFVREAEE</sequence>
<gene>
    <name evidence="1" type="ORF">SAMN04487884_11541</name>
</gene>
<proteinExistence type="predicted"/>
<evidence type="ECO:0000313" key="2">
    <source>
        <dbReference type="Proteomes" id="UP000182584"/>
    </source>
</evidence>
<dbReference type="PROSITE" id="PS51257">
    <property type="entry name" value="PROKAR_LIPOPROTEIN"/>
    <property type="match status" value="1"/>
</dbReference>